<reference evidence="1 2" key="1">
    <citation type="journal article" date="2008" name="Biol. Direct">
        <title>Complete genome sequence of the extremely acidophilic methanotroph isolate V4, Methylacidiphilum infernorum, a representative of the bacterial phylum Verrucomicrobia.</title>
        <authorList>
            <person name="Hou S."/>
            <person name="Makarova K.S."/>
            <person name="Saw J.H."/>
            <person name="Senin P."/>
            <person name="Ly B.V."/>
            <person name="Zhou Z."/>
            <person name="Ren Y."/>
            <person name="Wang J."/>
            <person name="Galperin M.Y."/>
            <person name="Omelchenko M.V."/>
            <person name="Wolf Y.I."/>
            <person name="Yutin N."/>
            <person name="Koonin E.V."/>
            <person name="Stott M.B."/>
            <person name="Mountain B.W."/>
            <person name="Crowe M.A."/>
            <person name="Smirnova A.V."/>
            <person name="Dunfield P.F."/>
            <person name="Feng L."/>
            <person name="Wang L."/>
            <person name="Alam M."/>
        </authorList>
    </citation>
    <scope>NUCLEOTIDE SEQUENCE [LARGE SCALE GENOMIC DNA]</scope>
    <source>
        <strain evidence="2">Isolate V4</strain>
    </source>
</reference>
<dbReference type="Proteomes" id="UP000009149">
    <property type="component" value="Chromosome"/>
</dbReference>
<evidence type="ECO:0000313" key="2">
    <source>
        <dbReference type="Proteomes" id="UP000009149"/>
    </source>
</evidence>
<name>B3DZD7_METI4</name>
<accession>B3DZD7</accession>
<proteinExistence type="predicted"/>
<sequence length="47" mass="5401">MKQYKKNPFVTQLLYRSASRTKTPLDPAEVNAYPGLLGCPSWKKNIF</sequence>
<dbReference type="KEGG" id="min:Minf_0496"/>
<dbReference type="HOGENOM" id="CLU_3170116_0_0_0"/>
<gene>
    <name evidence="1" type="ordered locus">Minf_0496</name>
</gene>
<dbReference type="EMBL" id="CP000975">
    <property type="protein sequence ID" value="ACD82554.1"/>
    <property type="molecule type" value="Genomic_DNA"/>
</dbReference>
<organism evidence="1 2">
    <name type="scientific">Methylacidiphilum infernorum (isolate V4)</name>
    <name type="common">Methylokorus infernorum (strain V4)</name>
    <dbReference type="NCBI Taxonomy" id="481448"/>
    <lineage>
        <taxon>Bacteria</taxon>
        <taxon>Pseudomonadati</taxon>
        <taxon>Verrucomicrobiota</taxon>
        <taxon>Methylacidiphilae</taxon>
        <taxon>Methylacidiphilales</taxon>
        <taxon>Methylacidiphilaceae</taxon>
        <taxon>Methylacidiphilum (ex Ratnadevi et al. 2023)</taxon>
    </lineage>
</organism>
<evidence type="ECO:0000313" key="1">
    <source>
        <dbReference type="EMBL" id="ACD82554.1"/>
    </source>
</evidence>
<dbReference type="AlphaFoldDB" id="B3DZD7"/>
<protein>
    <submittedName>
        <fullName evidence="1">Uncharacterized protein</fullName>
    </submittedName>
</protein>